<dbReference type="PANTHER" id="PTHR33495:SF2">
    <property type="entry name" value="ANTI-SIGMA FACTOR ANTAGONIST TM_1081-RELATED"/>
    <property type="match status" value="1"/>
</dbReference>
<dbReference type="CDD" id="cd07043">
    <property type="entry name" value="STAS_anti-anti-sigma_factors"/>
    <property type="match status" value="1"/>
</dbReference>
<feature type="domain" description="STAS" evidence="3">
    <location>
        <begin position="3"/>
        <end position="112"/>
    </location>
</feature>
<evidence type="ECO:0000256" key="1">
    <source>
        <dbReference type="ARBA" id="ARBA00009013"/>
    </source>
</evidence>
<organism evidence="4 5">
    <name type="scientific">Sphaerisporangium rufum</name>
    <dbReference type="NCBI Taxonomy" id="1381558"/>
    <lineage>
        <taxon>Bacteria</taxon>
        <taxon>Bacillati</taxon>
        <taxon>Actinomycetota</taxon>
        <taxon>Actinomycetes</taxon>
        <taxon>Streptosporangiales</taxon>
        <taxon>Streptosporangiaceae</taxon>
        <taxon>Sphaerisporangium</taxon>
    </lineage>
</organism>
<dbReference type="Pfam" id="PF01740">
    <property type="entry name" value="STAS"/>
    <property type="match status" value="1"/>
</dbReference>
<gene>
    <name evidence="4" type="primary">arsI</name>
    <name evidence="4" type="ORF">Sru01_39070</name>
</gene>
<dbReference type="AlphaFoldDB" id="A0A919R604"/>
<comment type="similarity">
    <text evidence="1 2">Belongs to the anti-sigma-factor antagonist family.</text>
</comment>
<dbReference type="NCBIfam" id="TIGR00377">
    <property type="entry name" value="ant_ant_sig"/>
    <property type="match status" value="1"/>
</dbReference>
<dbReference type="InterPro" id="IPR003658">
    <property type="entry name" value="Anti-sigma_ant"/>
</dbReference>
<dbReference type="PROSITE" id="PS50801">
    <property type="entry name" value="STAS"/>
    <property type="match status" value="1"/>
</dbReference>
<protein>
    <recommendedName>
        <fullName evidence="2">Anti-sigma factor antagonist</fullName>
    </recommendedName>
</protein>
<evidence type="ECO:0000259" key="3">
    <source>
        <dbReference type="PROSITE" id="PS50801"/>
    </source>
</evidence>
<dbReference type="InterPro" id="IPR002645">
    <property type="entry name" value="STAS_dom"/>
</dbReference>
<keyword evidence="5" id="KW-1185">Reference proteome</keyword>
<dbReference type="SUPFAM" id="SSF52091">
    <property type="entry name" value="SpoIIaa-like"/>
    <property type="match status" value="1"/>
</dbReference>
<dbReference type="RefSeq" id="WP_203988459.1">
    <property type="nucleotide sequence ID" value="NZ_BOOU01000053.1"/>
</dbReference>
<comment type="caution">
    <text evidence="4">The sequence shown here is derived from an EMBL/GenBank/DDBJ whole genome shotgun (WGS) entry which is preliminary data.</text>
</comment>
<accession>A0A919R604</accession>
<dbReference type="GO" id="GO:0043856">
    <property type="term" value="F:anti-sigma factor antagonist activity"/>
    <property type="evidence" value="ECO:0007669"/>
    <property type="project" value="InterPro"/>
</dbReference>
<dbReference type="Gene3D" id="3.30.750.24">
    <property type="entry name" value="STAS domain"/>
    <property type="match status" value="1"/>
</dbReference>
<name>A0A919R604_9ACTN</name>
<dbReference type="Proteomes" id="UP000655287">
    <property type="component" value="Unassembled WGS sequence"/>
</dbReference>
<sequence>MNLTVDVETAGPVRTLTLAGELDHGGAPHLQQALDDAYTCGCRQLIIDLTGLSFCDSTGISVLLGARRVMAARRGDLALAGVNARVERIFRLIGLAEAFPTYATAEQARAAITPA</sequence>
<dbReference type="EMBL" id="BOOU01000053">
    <property type="protein sequence ID" value="GII78925.1"/>
    <property type="molecule type" value="Genomic_DNA"/>
</dbReference>
<evidence type="ECO:0000256" key="2">
    <source>
        <dbReference type="RuleBase" id="RU003749"/>
    </source>
</evidence>
<evidence type="ECO:0000313" key="5">
    <source>
        <dbReference type="Proteomes" id="UP000655287"/>
    </source>
</evidence>
<reference evidence="4" key="1">
    <citation type="submission" date="2021-01" db="EMBL/GenBank/DDBJ databases">
        <title>Whole genome shotgun sequence of Sphaerisporangium rufum NBRC 109079.</title>
        <authorList>
            <person name="Komaki H."/>
            <person name="Tamura T."/>
        </authorList>
    </citation>
    <scope>NUCLEOTIDE SEQUENCE</scope>
    <source>
        <strain evidence="4">NBRC 109079</strain>
    </source>
</reference>
<dbReference type="PANTHER" id="PTHR33495">
    <property type="entry name" value="ANTI-SIGMA FACTOR ANTAGONIST TM_1081-RELATED-RELATED"/>
    <property type="match status" value="1"/>
</dbReference>
<proteinExistence type="inferred from homology"/>
<evidence type="ECO:0000313" key="4">
    <source>
        <dbReference type="EMBL" id="GII78925.1"/>
    </source>
</evidence>
<dbReference type="InterPro" id="IPR036513">
    <property type="entry name" value="STAS_dom_sf"/>
</dbReference>